<dbReference type="GO" id="GO:0003677">
    <property type="term" value="F:DNA binding"/>
    <property type="evidence" value="ECO:0007669"/>
    <property type="project" value="UniProtKB-KW"/>
</dbReference>
<dbReference type="InterPro" id="IPR010998">
    <property type="entry name" value="Integrase_recombinase_N"/>
</dbReference>
<dbReference type="Gene3D" id="1.10.443.10">
    <property type="entry name" value="Intergrase catalytic core"/>
    <property type="match status" value="1"/>
</dbReference>
<dbReference type="CDD" id="cd01189">
    <property type="entry name" value="INT_ICEBs1_C_like"/>
    <property type="match status" value="1"/>
</dbReference>
<evidence type="ECO:0000256" key="2">
    <source>
        <dbReference type="ARBA" id="ARBA00023125"/>
    </source>
</evidence>
<dbReference type="Pfam" id="PF00589">
    <property type="entry name" value="Phage_integrase"/>
    <property type="match status" value="1"/>
</dbReference>
<dbReference type="InterPro" id="IPR050090">
    <property type="entry name" value="Tyrosine_recombinase_XerCD"/>
</dbReference>
<dbReference type="GO" id="GO:0015074">
    <property type="term" value="P:DNA integration"/>
    <property type="evidence" value="ECO:0007669"/>
    <property type="project" value="InterPro"/>
</dbReference>
<sequence>MTQQFTNELFCDYYERWIEVYKQDAVRSVTMGKYRMTHKWLVRLVPTLQLKDIDRIAYQRLLNAYAAEHERQTVMDFHHQVKGAILDAVDDGLIPRDPTRKAVIKGKTPRVKKEKYLNQFQLQTLLASLHLENEVNWDYFILLVAKTGMRFSEALALTPEDFDFKHQLVSVSKTWDYKNGTGFLPTKNHSSVRKIPLDWQTIIQFSELTKNLPKSEPIFVNGAVYNSTINGILKRYCGRLGIPVVSIHGLRHTHASLLLFAGVSIASVARRLGHSSINTTQKTYVHIVQELENQDVDLVMRLLSSLT</sequence>
<organism evidence="5 6">
    <name type="scientific">Lawsonella clevelandensis</name>
    <dbReference type="NCBI Taxonomy" id="1528099"/>
    <lineage>
        <taxon>Bacteria</taxon>
        <taxon>Bacillati</taxon>
        <taxon>Actinomycetota</taxon>
        <taxon>Actinomycetes</taxon>
        <taxon>Mycobacteriales</taxon>
        <taxon>Lawsonellaceae</taxon>
        <taxon>Lawsonella</taxon>
    </lineage>
</organism>
<comment type="similarity">
    <text evidence="1">Belongs to the 'phage' integrase family.</text>
</comment>
<dbReference type="GO" id="GO:0006310">
    <property type="term" value="P:DNA recombination"/>
    <property type="evidence" value="ECO:0007669"/>
    <property type="project" value="UniProtKB-KW"/>
</dbReference>
<proteinExistence type="inferred from homology"/>
<protein>
    <submittedName>
        <fullName evidence="5">Site-specific integrase</fullName>
    </submittedName>
</protein>
<dbReference type="PANTHER" id="PTHR30349:SF64">
    <property type="entry name" value="PROPHAGE INTEGRASE INTD-RELATED"/>
    <property type="match status" value="1"/>
</dbReference>
<dbReference type="EMBL" id="QFOZ01000012">
    <property type="protein sequence ID" value="PZP88357.1"/>
    <property type="molecule type" value="Genomic_DNA"/>
</dbReference>
<reference evidence="5 6" key="1">
    <citation type="submission" date="2017-08" db="EMBL/GenBank/DDBJ databases">
        <title>Infants hospitalized years apart are colonized by the same room-sourced microbial strains.</title>
        <authorList>
            <person name="Brooks B."/>
            <person name="Olm M.R."/>
            <person name="Firek B.A."/>
            <person name="Baker R."/>
            <person name="Thomas B.C."/>
            <person name="Morowitz M.J."/>
            <person name="Banfield J.F."/>
        </authorList>
    </citation>
    <scope>NUCLEOTIDE SEQUENCE [LARGE SCALE GENOMIC DNA]</scope>
    <source>
        <strain evidence="5">S2_006_000_R1_57</strain>
    </source>
</reference>
<dbReference type="AlphaFoldDB" id="A0A2W5IBF8"/>
<keyword evidence="2" id="KW-0238">DNA-binding</keyword>
<dbReference type="InterPro" id="IPR011010">
    <property type="entry name" value="DNA_brk_join_enz"/>
</dbReference>
<evidence type="ECO:0000256" key="1">
    <source>
        <dbReference type="ARBA" id="ARBA00008857"/>
    </source>
</evidence>
<dbReference type="RefSeq" id="WP_290599124.1">
    <property type="nucleotide sequence ID" value="NZ_CAKZIO010000009.1"/>
</dbReference>
<evidence type="ECO:0000313" key="5">
    <source>
        <dbReference type="EMBL" id="PZP88357.1"/>
    </source>
</evidence>
<evidence type="ECO:0000259" key="4">
    <source>
        <dbReference type="PROSITE" id="PS51898"/>
    </source>
</evidence>
<keyword evidence="3" id="KW-0233">DNA recombination</keyword>
<dbReference type="InterPro" id="IPR002104">
    <property type="entry name" value="Integrase_catalytic"/>
</dbReference>
<dbReference type="SUPFAM" id="SSF56349">
    <property type="entry name" value="DNA breaking-rejoining enzymes"/>
    <property type="match status" value="1"/>
</dbReference>
<dbReference type="Gene3D" id="1.10.150.130">
    <property type="match status" value="1"/>
</dbReference>
<dbReference type="Proteomes" id="UP000248606">
    <property type="component" value="Unassembled WGS sequence"/>
</dbReference>
<name>A0A2W5IBF8_9ACTN</name>
<dbReference type="InterPro" id="IPR013762">
    <property type="entry name" value="Integrase-like_cat_sf"/>
</dbReference>
<dbReference type="PANTHER" id="PTHR30349">
    <property type="entry name" value="PHAGE INTEGRASE-RELATED"/>
    <property type="match status" value="1"/>
</dbReference>
<evidence type="ECO:0000313" key="6">
    <source>
        <dbReference type="Proteomes" id="UP000248606"/>
    </source>
</evidence>
<gene>
    <name evidence="5" type="ORF">DI579_06485</name>
</gene>
<dbReference type="PROSITE" id="PS51898">
    <property type="entry name" value="TYR_RECOMBINASE"/>
    <property type="match status" value="1"/>
</dbReference>
<evidence type="ECO:0000256" key="3">
    <source>
        <dbReference type="ARBA" id="ARBA00023172"/>
    </source>
</evidence>
<comment type="caution">
    <text evidence="5">The sequence shown here is derived from an EMBL/GenBank/DDBJ whole genome shotgun (WGS) entry which is preliminary data.</text>
</comment>
<feature type="domain" description="Tyr recombinase" evidence="4">
    <location>
        <begin position="112"/>
        <end position="298"/>
    </location>
</feature>
<accession>A0A2W5IBF8</accession>